<dbReference type="GO" id="GO:0015087">
    <property type="term" value="F:cobalt ion transmembrane transporter activity"/>
    <property type="evidence" value="ECO:0007669"/>
    <property type="project" value="TreeGrafter"/>
</dbReference>
<keyword evidence="4" id="KW-1003">Cell membrane</keyword>
<evidence type="ECO:0000256" key="2">
    <source>
        <dbReference type="ARBA" id="ARBA00009765"/>
    </source>
</evidence>
<feature type="transmembrane region" description="Helical" evidence="8">
    <location>
        <begin position="296"/>
        <end position="315"/>
    </location>
</feature>
<comment type="subcellular location">
    <subcellularLocation>
        <location evidence="1">Cell membrane</location>
        <topology evidence="1">Multi-pass membrane protein</topology>
    </subcellularLocation>
</comment>
<dbReference type="RefSeq" id="WP_151424426.1">
    <property type="nucleotide sequence ID" value="NZ_WBJX01000005.1"/>
</dbReference>
<dbReference type="Pfam" id="PF01544">
    <property type="entry name" value="CorA"/>
    <property type="match status" value="1"/>
</dbReference>
<proteinExistence type="inferred from homology"/>
<dbReference type="OrthoDB" id="9803416at2"/>
<dbReference type="Gene3D" id="1.20.58.340">
    <property type="entry name" value="Magnesium transport protein CorA, transmembrane region"/>
    <property type="match status" value="2"/>
</dbReference>
<dbReference type="GO" id="GO:0015095">
    <property type="term" value="F:magnesium ion transmembrane transporter activity"/>
    <property type="evidence" value="ECO:0007669"/>
    <property type="project" value="TreeGrafter"/>
</dbReference>
<dbReference type="GO" id="GO:0000287">
    <property type="term" value="F:magnesium ion binding"/>
    <property type="evidence" value="ECO:0007669"/>
    <property type="project" value="TreeGrafter"/>
</dbReference>
<dbReference type="Gene3D" id="3.30.460.20">
    <property type="entry name" value="CorA soluble domain-like"/>
    <property type="match status" value="1"/>
</dbReference>
<comment type="similarity">
    <text evidence="2">Belongs to the CorA metal ion transporter (MIT) (TC 1.A.35) family.</text>
</comment>
<feature type="transmembrane region" description="Helical" evidence="8">
    <location>
        <begin position="265"/>
        <end position="284"/>
    </location>
</feature>
<comment type="caution">
    <text evidence="9">The sequence shown here is derived from an EMBL/GenBank/DDBJ whole genome shotgun (WGS) entry which is preliminary data.</text>
</comment>
<dbReference type="CDD" id="cd12822">
    <property type="entry name" value="TmCorA-like"/>
    <property type="match status" value="1"/>
</dbReference>
<reference evidence="9 10" key="1">
    <citation type="submission" date="2019-09" db="EMBL/GenBank/DDBJ databases">
        <title>Phylogeny of genus Pseudoclavibacter and closely related genus.</title>
        <authorList>
            <person name="Li Y."/>
        </authorList>
    </citation>
    <scope>NUCLEOTIDE SEQUENCE [LARGE SCALE GENOMIC DNA]</scope>
    <source>
        <strain evidence="9 10">THG-MD12</strain>
    </source>
</reference>
<dbReference type="PANTHER" id="PTHR46494">
    <property type="entry name" value="CORA FAMILY METAL ION TRANSPORTER (EUROFUNG)"/>
    <property type="match status" value="1"/>
</dbReference>
<name>A0A7J5AZ23_9MICO</name>
<evidence type="ECO:0000256" key="4">
    <source>
        <dbReference type="ARBA" id="ARBA00022475"/>
    </source>
</evidence>
<gene>
    <name evidence="9" type="ORF">F8O03_14030</name>
</gene>
<dbReference type="SUPFAM" id="SSF144083">
    <property type="entry name" value="Magnesium transport protein CorA, transmembrane region"/>
    <property type="match status" value="1"/>
</dbReference>
<sequence length="321" mass="35794">MQTTRLYRDGHRVGGEHSLTNLVEHRASEDCTVWVDLTLDEEDALDELASLLELHQLAVEDARSHLERPRLARFDSHLLLTLSSSHCDEQGDVTISRLTAFILPGILITVHEAGFPIESVAKRLDENEELSAYRVPWLVWALLDVVVDSHTDSVERLDEVIEALSDGLFSERPDTSEVQRRAFTLRRSVSKLRHATLPLKEVITLLIHQGEEKVAPELHPYFADVGDHAALAADWSETLAEHISTAIETSIALQGNKMNEIMKKVTGWAAIIAVPTAITGFFGMNVDFPGHNEVEGLIASVSLVIGSSVVLYLVFKRRDWL</sequence>
<evidence type="ECO:0000256" key="5">
    <source>
        <dbReference type="ARBA" id="ARBA00022692"/>
    </source>
</evidence>
<keyword evidence="10" id="KW-1185">Reference proteome</keyword>
<dbReference type="AlphaFoldDB" id="A0A7J5AZ23"/>
<evidence type="ECO:0000256" key="8">
    <source>
        <dbReference type="SAM" id="Phobius"/>
    </source>
</evidence>
<keyword evidence="5 8" id="KW-0812">Transmembrane</keyword>
<keyword evidence="6 8" id="KW-1133">Transmembrane helix</keyword>
<dbReference type="EMBL" id="WBJX01000005">
    <property type="protein sequence ID" value="KAB1636696.1"/>
    <property type="molecule type" value="Genomic_DNA"/>
</dbReference>
<dbReference type="InterPro" id="IPR045861">
    <property type="entry name" value="CorA_cytoplasmic_dom"/>
</dbReference>
<evidence type="ECO:0000313" key="9">
    <source>
        <dbReference type="EMBL" id="KAB1636696.1"/>
    </source>
</evidence>
<keyword evidence="7 8" id="KW-0472">Membrane</keyword>
<dbReference type="PANTHER" id="PTHR46494:SF1">
    <property type="entry name" value="CORA FAMILY METAL ION TRANSPORTER (EUROFUNG)"/>
    <property type="match status" value="1"/>
</dbReference>
<evidence type="ECO:0000256" key="3">
    <source>
        <dbReference type="ARBA" id="ARBA00022448"/>
    </source>
</evidence>
<protein>
    <submittedName>
        <fullName evidence="9">Magnesium transporter CorA family protein</fullName>
    </submittedName>
</protein>
<dbReference type="SUPFAM" id="SSF143865">
    <property type="entry name" value="CorA soluble domain-like"/>
    <property type="match status" value="1"/>
</dbReference>
<dbReference type="InterPro" id="IPR002523">
    <property type="entry name" value="MgTranspt_CorA/ZnTranspt_ZntB"/>
</dbReference>
<dbReference type="Proteomes" id="UP000490386">
    <property type="component" value="Unassembled WGS sequence"/>
</dbReference>
<dbReference type="GO" id="GO:0050897">
    <property type="term" value="F:cobalt ion binding"/>
    <property type="evidence" value="ECO:0007669"/>
    <property type="project" value="TreeGrafter"/>
</dbReference>
<organism evidence="9 10">
    <name type="scientific">Pseudoclavibacter terrae</name>
    <dbReference type="NCBI Taxonomy" id="1530195"/>
    <lineage>
        <taxon>Bacteria</taxon>
        <taxon>Bacillati</taxon>
        <taxon>Actinomycetota</taxon>
        <taxon>Actinomycetes</taxon>
        <taxon>Micrococcales</taxon>
        <taxon>Microbacteriaceae</taxon>
        <taxon>Pseudoclavibacter</taxon>
    </lineage>
</organism>
<evidence type="ECO:0000256" key="7">
    <source>
        <dbReference type="ARBA" id="ARBA00023136"/>
    </source>
</evidence>
<evidence type="ECO:0000313" key="10">
    <source>
        <dbReference type="Proteomes" id="UP000490386"/>
    </source>
</evidence>
<accession>A0A7J5AZ23</accession>
<dbReference type="GO" id="GO:0005886">
    <property type="term" value="C:plasma membrane"/>
    <property type="evidence" value="ECO:0007669"/>
    <property type="project" value="UniProtKB-SubCell"/>
</dbReference>
<evidence type="ECO:0000256" key="6">
    <source>
        <dbReference type="ARBA" id="ARBA00022989"/>
    </source>
</evidence>
<keyword evidence="3" id="KW-0813">Transport</keyword>
<evidence type="ECO:0000256" key="1">
    <source>
        <dbReference type="ARBA" id="ARBA00004651"/>
    </source>
</evidence>
<dbReference type="InterPro" id="IPR045863">
    <property type="entry name" value="CorA_TM1_TM2"/>
</dbReference>